<dbReference type="EMBL" id="BAAFSG010000001">
    <property type="protein sequence ID" value="GAB1254845.1"/>
    <property type="molecule type" value="Genomic_DNA"/>
</dbReference>
<dbReference type="Proteomes" id="UP001628192">
    <property type="component" value="Unassembled WGS sequence"/>
</dbReference>
<keyword evidence="3" id="KW-1185">Reference proteome</keyword>
<proteinExistence type="predicted"/>
<comment type="caution">
    <text evidence="2">The sequence shown here is derived from an EMBL/GenBank/DDBJ whole genome shotgun (WGS) entry which is preliminary data.</text>
</comment>
<evidence type="ECO:0000313" key="3">
    <source>
        <dbReference type="Proteomes" id="UP001628192"/>
    </source>
</evidence>
<feature type="compositionally biased region" description="Basic and acidic residues" evidence="1">
    <location>
        <begin position="17"/>
        <end position="33"/>
    </location>
</feature>
<evidence type="ECO:0000256" key="1">
    <source>
        <dbReference type="SAM" id="MobiDB-lite"/>
    </source>
</evidence>
<protein>
    <submittedName>
        <fullName evidence="2">Uncharacterized protein</fullName>
    </submittedName>
</protein>
<feature type="region of interest" description="Disordered" evidence="1">
    <location>
        <begin position="1"/>
        <end position="112"/>
    </location>
</feature>
<organism evidence="2 3">
    <name type="scientific">Desulfovibrio falkowii</name>
    <dbReference type="NCBI Taxonomy" id="3136602"/>
    <lineage>
        <taxon>Bacteria</taxon>
        <taxon>Pseudomonadati</taxon>
        <taxon>Thermodesulfobacteriota</taxon>
        <taxon>Desulfovibrionia</taxon>
        <taxon>Desulfovibrionales</taxon>
        <taxon>Desulfovibrionaceae</taxon>
        <taxon>Desulfovibrio</taxon>
    </lineage>
</organism>
<reference evidence="2 3" key="1">
    <citation type="journal article" date="2025" name="Int. J. Syst. Evol. Microbiol.">
        <title>Desulfovibrio falkowii sp. nov., Porphyromonas miyakawae sp. nov., Mediterraneibacter flintii sp. nov. and Owariibacterium komagatae gen. nov., sp. nov., isolated from human faeces.</title>
        <authorList>
            <person name="Hamaguchi T."/>
            <person name="Ohara M."/>
            <person name="Hisatomi A."/>
            <person name="Sekiguchi K."/>
            <person name="Takeda J.I."/>
            <person name="Ueyama J."/>
            <person name="Ito M."/>
            <person name="Nishiwaki H."/>
            <person name="Ogi T."/>
            <person name="Hirayama M."/>
            <person name="Ohkuma M."/>
            <person name="Sakamoto M."/>
            <person name="Ohno K."/>
        </authorList>
    </citation>
    <scope>NUCLEOTIDE SEQUENCE [LARGE SCALE GENOMIC DNA]</scope>
    <source>
        <strain evidence="2 3">13CB8C</strain>
    </source>
</reference>
<gene>
    <name evidence="2" type="ORF">Defa_23320</name>
</gene>
<accession>A0ABQ0EAK7</accession>
<evidence type="ECO:0000313" key="2">
    <source>
        <dbReference type="EMBL" id="GAB1254845.1"/>
    </source>
</evidence>
<name>A0ABQ0EAK7_9BACT</name>
<sequence length="112" mass="12698">MPDPPEKVVKRQPTALKTERERSLGLSADKERNFWSYTPRSRRVPHNAAAATHPHGQTCDVRRNSAPPLQNEREQTYSRYNNASAAGKQLSDGTALIYDTQPHTPRKARYCP</sequence>